<keyword evidence="6" id="KW-1185">Reference proteome</keyword>
<evidence type="ECO:0000256" key="2">
    <source>
        <dbReference type="ARBA" id="ARBA00022797"/>
    </source>
</evidence>
<dbReference type="SUPFAM" id="SSF53474">
    <property type="entry name" value="alpha/beta-Hydrolases"/>
    <property type="match status" value="1"/>
</dbReference>
<keyword evidence="2" id="KW-0058">Aromatic hydrocarbons catabolism</keyword>
<dbReference type="InterPro" id="IPR010497">
    <property type="entry name" value="Epoxide_hydro_N"/>
</dbReference>
<comment type="caution">
    <text evidence="5">The sequence shown here is derived from an EMBL/GenBank/DDBJ whole genome shotgun (WGS) entry which is preliminary data.</text>
</comment>
<keyword evidence="3" id="KW-0378">Hydrolase</keyword>
<dbReference type="Proteomes" id="UP001206895">
    <property type="component" value="Unassembled WGS sequence"/>
</dbReference>
<feature type="domain" description="Epoxide hydrolase N-terminal" evidence="4">
    <location>
        <begin position="15"/>
        <end position="120"/>
    </location>
</feature>
<dbReference type="PANTHER" id="PTHR21661:SF35">
    <property type="entry name" value="EPOXIDE HYDROLASE"/>
    <property type="match status" value="1"/>
</dbReference>
<dbReference type="PIRSF" id="PIRSF001112">
    <property type="entry name" value="Epoxide_hydrolase"/>
    <property type="match status" value="1"/>
</dbReference>
<evidence type="ECO:0000256" key="1">
    <source>
        <dbReference type="ARBA" id="ARBA00010088"/>
    </source>
</evidence>
<gene>
    <name evidence="5" type="ORF">LX13_002197</name>
</gene>
<accession>A0ABT1HDQ0</accession>
<sequence length="388" mass="43570">MPEGTLEDVSADNIVEPFRIEIGQADLDDLADRLARTRWAEPETVDDRSQGLPAAYLRDLVTYWSDGYDWRRLEQRLNGLPQFRTDIDGLGIHFIHVRSSHADATPLLLTHGWPGSVCEFLDVIEPLTEPADSEPAFHLVIPSLPGFGFSDKPTRPGWNIERIADAWATLMARLGYERYAAQGGDWGAIITTALGERDADHLLGIHLNMPLAPPDPDDTPTAQEAEIIAAQREHRRFRTGYQKEQSTRPQTIGYALVDSPVGQAAWIAEKFWDWTDHDGDLSTILTRDQILDGVMMYWLTASGASSARIYWEAAQGGTQPDVTVPVGVSMFPRELYRTSERWARKRYPTLAYWNELDRGGHFAALEQPELFVGEIRAWAAQCLSSPQT</sequence>
<dbReference type="InterPro" id="IPR016292">
    <property type="entry name" value="Epoxide_hydrolase"/>
</dbReference>
<evidence type="ECO:0000313" key="6">
    <source>
        <dbReference type="Proteomes" id="UP001206895"/>
    </source>
</evidence>
<dbReference type="InterPro" id="IPR000639">
    <property type="entry name" value="Epox_hydrolase-like"/>
</dbReference>
<comment type="similarity">
    <text evidence="1">Belongs to the peptidase S33 family.</text>
</comment>
<evidence type="ECO:0000259" key="4">
    <source>
        <dbReference type="Pfam" id="PF06441"/>
    </source>
</evidence>
<dbReference type="InterPro" id="IPR029058">
    <property type="entry name" value="AB_hydrolase_fold"/>
</dbReference>
<proteinExistence type="inferred from homology"/>
<dbReference type="EMBL" id="JAMTCJ010000002">
    <property type="protein sequence ID" value="MCP2176378.1"/>
    <property type="molecule type" value="Genomic_DNA"/>
</dbReference>
<evidence type="ECO:0000313" key="5">
    <source>
        <dbReference type="EMBL" id="MCP2176378.1"/>
    </source>
</evidence>
<dbReference type="PANTHER" id="PTHR21661">
    <property type="entry name" value="EPOXIDE HYDROLASE 1-RELATED"/>
    <property type="match status" value="1"/>
</dbReference>
<protein>
    <submittedName>
        <fullName evidence="5">Pimeloyl-ACP methyl ester carboxylesterase</fullName>
    </submittedName>
</protein>
<dbReference type="Gene3D" id="3.40.50.1820">
    <property type="entry name" value="alpha/beta hydrolase"/>
    <property type="match status" value="1"/>
</dbReference>
<organism evidence="5 6">
    <name type="scientific">Williamsia maris</name>
    <dbReference type="NCBI Taxonomy" id="72806"/>
    <lineage>
        <taxon>Bacteria</taxon>
        <taxon>Bacillati</taxon>
        <taxon>Actinomycetota</taxon>
        <taxon>Actinomycetes</taxon>
        <taxon>Mycobacteriales</taxon>
        <taxon>Nocardiaceae</taxon>
        <taxon>Williamsia</taxon>
    </lineage>
</organism>
<evidence type="ECO:0000256" key="3">
    <source>
        <dbReference type="ARBA" id="ARBA00022801"/>
    </source>
</evidence>
<dbReference type="Pfam" id="PF06441">
    <property type="entry name" value="EHN"/>
    <property type="match status" value="1"/>
</dbReference>
<dbReference type="PRINTS" id="PR00412">
    <property type="entry name" value="EPOXHYDRLASE"/>
</dbReference>
<name>A0ABT1HDQ0_9NOCA</name>
<reference evidence="5 6" key="1">
    <citation type="submission" date="2022-06" db="EMBL/GenBank/DDBJ databases">
        <title>Genomic Encyclopedia of Archaeal and Bacterial Type Strains, Phase II (KMG-II): from individual species to whole genera.</title>
        <authorList>
            <person name="Goeker M."/>
        </authorList>
    </citation>
    <scope>NUCLEOTIDE SEQUENCE [LARGE SCALE GENOMIC DNA]</scope>
    <source>
        <strain evidence="5 6">DSM 44693</strain>
    </source>
</reference>